<dbReference type="HAMAP" id="MF_00230">
    <property type="entry name" value="CobT"/>
    <property type="match status" value="1"/>
</dbReference>
<dbReference type="EMBL" id="PNIN01000064">
    <property type="protein sequence ID" value="PMP69717.1"/>
    <property type="molecule type" value="Genomic_DNA"/>
</dbReference>
<evidence type="ECO:0000256" key="10">
    <source>
        <dbReference type="HAMAP-Rule" id="MF_00230"/>
    </source>
</evidence>
<protein>
    <recommendedName>
        <fullName evidence="4 10">Nicotinate-nucleotide--dimethylbenzimidazole phosphoribosyltransferase</fullName>
        <shortName evidence="10">NN:DBI PRT</shortName>
        <ecNumber evidence="3 10">2.4.2.21</ecNumber>
    </recommendedName>
    <alternativeName>
        <fullName evidence="8 10">N(1)-alpha-phosphoribosyltransferase</fullName>
    </alternativeName>
</protein>
<dbReference type="FunFam" id="3.40.50.10210:FF:000001">
    <property type="entry name" value="Nicotinate-nucleotide--dimethylbenzimidazole phosphoribosyltransferase"/>
    <property type="match status" value="1"/>
</dbReference>
<comment type="pathway">
    <text evidence="1 10">Nucleoside biosynthesis; alpha-ribazole biosynthesis; alpha-ribazole from 5,6-dimethylbenzimidazole: step 1/2.</text>
</comment>
<evidence type="ECO:0000256" key="3">
    <source>
        <dbReference type="ARBA" id="ARBA00011991"/>
    </source>
</evidence>
<evidence type="ECO:0000256" key="5">
    <source>
        <dbReference type="ARBA" id="ARBA00022573"/>
    </source>
</evidence>
<dbReference type="InterPro" id="IPR003200">
    <property type="entry name" value="Nict_dMeBzImd_PRibTrfase"/>
</dbReference>
<dbReference type="Gene3D" id="3.40.50.10210">
    <property type="match status" value="1"/>
</dbReference>
<dbReference type="CDD" id="cd02439">
    <property type="entry name" value="DMB-PRT_CobT"/>
    <property type="match status" value="1"/>
</dbReference>
<accession>A0A2J6WH90</accession>
<dbReference type="InterPro" id="IPR036087">
    <property type="entry name" value="Nict_dMeBzImd_PRibTrfase_sf"/>
</dbReference>
<dbReference type="PANTHER" id="PTHR43463">
    <property type="entry name" value="NICOTINATE-NUCLEOTIDE--DIMETHYLBENZIMIDAZOLE PHOSPHORIBOSYLTRANSFERASE"/>
    <property type="match status" value="1"/>
</dbReference>
<evidence type="ECO:0000313" key="12">
    <source>
        <dbReference type="Proteomes" id="UP000242881"/>
    </source>
</evidence>
<dbReference type="GO" id="GO:0009236">
    <property type="term" value="P:cobalamin biosynthetic process"/>
    <property type="evidence" value="ECO:0007669"/>
    <property type="project" value="UniProtKB-UniRule"/>
</dbReference>
<evidence type="ECO:0000256" key="7">
    <source>
        <dbReference type="ARBA" id="ARBA00022679"/>
    </source>
</evidence>
<dbReference type="Gene3D" id="1.10.1610.10">
    <property type="match status" value="1"/>
</dbReference>
<gene>
    <name evidence="10 11" type="primary">cobT</name>
    <name evidence="11" type="ORF">C0187_06470</name>
</gene>
<evidence type="ECO:0000313" key="11">
    <source>
        <dbReference type="EMBL" id="PMP69717.1"/>
    </source>
</evidence>
<reference evidence="11 12" key="1">
    <citation type="submission" date="2018-01" db="EMBL/GenBank/DDBJ databases">
        <title>Metagenomic assembled genomes from two thermal pools in the Uzon Caldera, Kamchatka, Russia.</title>
        <authorList>
            <person name="Wilkins L."/>
            <person name="Ettinger C."/>
        </authorList>
    </citation>
    <scope>NUCLEOTIDE SEQUENCE [LARGE SCALE GENOMIC DNA]</scope>
    <source>
        <strain evidence="11">ZAV-05</strain>
    </source>
</reference>
<dbReference type="NCBIfam" id="NF000996">
    <property type="entry name" value="PRK00105.1"/>
    <property type="match status" value="1"/>
</dbReference>
<feature type="active site" description="Proton acceptor" evidence="10">
    <location>
        <position position="322"/>
    </location>
</feature>
<comment type="similarity">
    <text evidence="2 10">Belongs to the CobT family.</text>
</comment>
<dbReference type="InterPro" id="IPR023195">
    <property type="entry name" value="Nict_dMeBzImd_PRibTrfase_N"/>
</dbReference>
<dbReference type="AlphaFoldDB" id="A0A2J6WH90"/>
<dbReference type="UniPathway" id="UPA00061">
    <property type="reaction ID" value="UER00516"/>
</dbReference>
<dbReference type="Pfam" id="PF02277">
    <property type="entry name" value="DBI_PRT"/>
    <property type="match status" value="1"/>
</dbReference>
<evidence type="ECO:0000256" key="6">
    <source>
        <dbReference type="ARBA" id="ARBA00022676"/>
    </source>
</evidence>
<dbReference type="NCBIfam" id="TIGR03160">
    <property type="entry name" value="cobT_DBIPRT"/>
    <property type="match status" value="1"/>
</dbReference>
<evidence type="ECO:0000256" key="4">
    <source>
        <dbReference type="ARBA" id="ARBA00015486"/>
    </source>
</evidence>
<keyword evidence="5 10" id="KW-0169">Cobalamin biosynthesis</keyword>
<comment type="caution">
    <text evidence="11">The sequence shown here is derived from an EMBL/GenBank/DDBJ whole genome shotgun (WGS) entry which is preliminary data.</text>
</comment>
<name>A0A2J6WH90_9BACT</name>
<evidence type="ECO:0000256" key="8">
    <source>
        <dbReference type="ARBA" id="ARBA00030686"/>
    </source>
</evidence>
<comment type="catalytic activity">
    <reaction evidence="9 10">
        <text>5,6-dimethylbenzimidazole + nicotinate beta-D-ribonucleotide = alpha-ribazole 5'-phosphate + nicotinate + H(+)</text>
        <dbReference type="Rhea" id="RHEA:11196"/>
        <dbReference type="ChEBI" id="CHEBI:15378"/>
        <dbReference type="ChEBI" id="CHEBI:15890"/>
        <dbReference type="ChEBI" id="CHEBI:32544"/>
        <dbReference type="ChEBI" id="CHEBI:57502"/>
        <dbReference type="ChEBI" id="CHEBI:57918"/>
        <dbReference type="EC" id="2.4.2.21"/>
    </reaction>
</comment>
<keyword evidence="7 10" id="KW-0808">Transferase</keyword>
<keyword evidence="6 10" id="KW-0328">Glycosyltransferase</keyword>
<dbReference type="InterPro" id="IPR017846">
    <property type="entry name" value="Nict_dMeBzImd_PRibTrfase_bact"/>
</dbReference>
<evidence type="ECO:0000256" key="9">
    <source>
        <dbReference type="ARBA" id="ARBA00047340"/>
    </source>
</evidence>
<comment type="function">
    <text evidence="10">Catalyzes the synthesis of alpha-ribazole-5'-phosphate from nicotinate mononucleotide (NAMN) and 5,6-dimethylbenzimidazole (DMB).</text>
</comment>
<dbReference type="PANTHER" id="PTHR43463:SF1">
    <property type="entry name" value="NICOTINATE-NUCLEOTIDE--DIMETHYLBENZIMIDAZOLE PHOSPHORIBOSYLTRANSFERASE"/>
    <property type="match status" value="1"/>
</dbReference>
<dbReference type="EC" id="2.4.2.21" evidence="3 10"/>
<evidence type="ECO:0000256" key="2">
    <source>
        <dbReference type="ARBA" id="ARBA00007110"/>
    </source>
</evidence>
<organism evidence="11 12">
    <name type="scientific">Calditerrivibrio nitroreducens</name>
    <dbReference type="NCBI Taxonomy" id="477976"/>
    <lineage>
        <taxon>Bacteria</taxon>
        <taxon>Pseudomonadati</taxon>
        <taxon>Deferribacterota</taxon>
        <taxon>Deferribacteres</taxon>
        <taxon>Deferribacterales</taxon>
        <taxon>Calditerrivibrionaceae</taxon>
    </lineage>
</organism>
<dbReference type="Proteomes" id="UP000242881">
    <property type="component" value="Unassembled WGS sequence"/>
</dbReference>
<proteinExistence type="inferred from homology"/>
<sequence length="353" mass="38066">MKLDEILQKIEPIDESFRKKAMERNDNLLMPLRAMGRLHEISEQLAAIYRTLKPKMEKGAVFVMAGDHGVVEEGVSSFPQEVTGLMFNAFLNDLATVSVLGKLEGLDIILADIGSKFDPSNIKNFKNEFVAKKVVSGTRNFTREPAMTKEEAIRSIEAGIEITLKYIKKKKLDVVITGEMGIGNTTPSAAIGAVITGSRVEDMTGKGAGLNIEGVKRKIDVIKRGIEIHKPDPEDPIDILSKVGGAEIGAIAGIILAAAYSKIPAIIDGFISTAGALLAYKLNSDARGYMIAGHCSEEPGHIRMLNYLNIKPILNLNMRLGEGTGAVLALPIVKQAANMISNVATFEEAGIPK</sequence>
<evidence type="ECO:0000256" key="1">
    <source>
        <dbReference type="ARBA" id="ARBA00005049"/>
    </source>
</evidence>
<dbReference type="GO" id="GO:0008939">
    <property type="term" value="F:nicotinate-nucleotide-dimethylbenzimidazole phosphoribosyltransferase activity"/>
    <property type="evidence" value="ECO:0007669"/>
    <property type="project" value="UniProtKB-UniRule"/>
</dbReference>
<dbReference type="SUPFAM" id="SSF52733">
    <property type="entry name" value="Nicotinate mononucleotide:5,6-dimethylbenzimidazole phosphoribosyltransferase (CobT)"/>
    <property type="match status" value="1"/>
</dbReference>